<keyword evidence="2 4" id="KW-0560">Oxidoreductase</keyword>
<evidence type="ECO:0000259" key="3">
    <source>
        <dbReference type="SMART" id="SM01008"/>
    </source>
</evidence>
<dbReference type="NCBIfam" id="NF007426">
    <property type="entry name" value="PRK09970.1"/>
    <property type="match status" value="1"/>
</dbReference>
<evidence type="ECO:0000256" key="2">
    <source>
        <dbReference type="ARBA" id="ARBA00023002"/>
    </source>
</evidence>
<reference evidence="4 5" key="1">
    <citation type="submission" date="2020-07" db="EMBL/GenBank/DDBJ databases">
        <title>Draft whole-genome sequence of Heliobacterium chlorum DSM 3682, type strain.</title>
        <authorList>
            <person name="Kyndt J.A."/>
            <person name="Meyer T.E."/>
            <person name="Imhoff J.F."/>
        </authorList>
    </citation>
    <scope>NUCLEOTIDE SEQUENCE [LARGE SCALE GENOMIC DNA]</scope>
    <source>
        <strain evidence="4 5">DSM 3682</strain>
    </source>
</reference>
<dbReference type="SUPFAM" id="SSF56003">
    <property type="entry name" value="Molybdenum cofactor-binding domain"/>
    <property type="match status" value="1"/>
</dbReference>
<dbReference type="NCBIfam" id="NF043082">
    <property type="entry name" value="XdhA_XDHase"/>
    <property type="match status" value="1"/>
</dbReference>
<dbReference type="Pfam" id="PF20256">
    <property type="entry name" value="MoCoBD_2"/>
    <property type="match status" value="1"/>
</dbReference>
<proteinExistence type="predicted"/>
<dbReference type="Pfam" id="PF02738">
    <property type="entry name" value="MoCoBD_1"/>
    <property type="match status" value="1"/>
</dbReference>
<gene>
    <name evidence="4" type="primary">xdhA</name>
    <name evidence="4" type="ORF">H1S01_11445</name>
</gene>
<dbReference type="InterPro" id="IPR046867">
    <property type="entry name" value="AldOxase/xan_DH_MoCoBD2"/>
</dbReference>
<accession>A0ABR7T4W8</accession>
<dbReference type="SMART" id="SM01008">
    <property type="entry name" value="Ald_Xan_dh_C"/>
    <property type="match status" value="1"/>
</dbReference>
<comment type="caution">
    <text evidence="4">The sequence shown here is derived from an EMBL/GenBank/DDBJ whole genome shotgun (WGS) entry which is preliminary data.</text>
</comment>
<dbReference type="RefSeq" id="WP_188040623.1">
    <property type="nucleotide sequence ID" value="NZ_JACVHF010000011.1"/>
</dbReference>
<keyword evidence="4" id="KW-0689">Ribosomal protein</keyword>
<dbReference type="PANTHER" id="PTHR11908:SF132">
    <property type="entry name" value="ALDEHYDE OXIDASE 1-RELATED"/>
    <property type="match status" value="1"/>
</dbReference>
<feature type="domain" description="Aldehyde oxidase/xanthine dehydrogenase a/b hammerhead" evidence="3">
    <location>
        <begin position="18"/>
        <end position="134"/>
    </location>
</feature>
<dbReference type="InterPro" id="IPR050028">
    <property type="entry name" value="XdhA_XDHase"/>
</dbReference>
<dbReference type="InterPro" id="IPR000674">
    <property type="entry name" value="Ald_Oxase/Xan_DH_a/b"/>
</dbReference>
<dbReference type="GO" id="GO:0005840">
    <property type="term" value="C:ribosome"/>
    <property type="evidence" value="ECO:0007669"/>
    <property type="project" value="UniProtKB-KW"/>
</dbReference>
<evidence type="ECO:0000256" key="1">
    <source>
        <dbReference type="ARBA" id="ARBA00022505"/>
    </source>
</evidence>
<dbReference type="GO" id="GO:0004854">
    <property type="term" value="F:xanthine dehydrogenase activity"/>
    <property type="evidence" value="ECO:0007669"/>
    <property type="project" value="UniProtKB-EC"/>
</dbReference>
<name>A0ABR7T4W8_HELCL</name>
<dbReference type="Gene3D" id="3.90.1170.50">
    <property type="entry name" value="Aldehyde oxidase/xanthine dehydrogenase, a/b hammerhead"/>
    <property type="match status" value="1"/>
</dbReference>
<dbReference type="InterPro" id="IPR008274">
    <property type="entry name" value="AldOxase/xan_DH_MoCoBD1"/>
</dbReference>
<organism evidence="4 5">
    <name type="scientific">Heliobacterium chlorum</name>
    <dbReference type="NCBI Taxonomy" id="2698"/>
    <lineage>
        <taxon>Bacteria</taxon>
        <taxon>Bacillati</taxon>
        <taxon>Bacillota</taxon>
        <taxon>Clostridia</taxon>
        <taxon>Eubacteriales</taxon>
        <taxon>Heliobacteriaceae</taxon>
        <taxon>Heliobacterium</taxon>
    </lineage>
</organism>
<keyword evidence="1" id="KW-0500">Molybdenum</keyword>
<keyword evidence="5" id="KW-1185">Reference proteome</keyword>
<keyword evidence="4" id="KW-0687">Ribonucleoprotein</keyword>
<sequence>MEIVGRSITRVDAVAKVKGTAKYVDDHFVPGMLHAKAFRSTIANGWVKSIDVSKAKVLPGVVAVITYEDVPTHTFPTAGHPYSKDPSHQDVADRNLLTRRVRYVGDEIAAVIAVDELTAEKARQLINVEYEEYAPVLTAEAALQPGIPEIHAGTGNVLGRGGYEVGDMAEAVAESDHTFVDEFSTQVVAHCAMENYSAYAYMEENGRIVVVSSTQIPHICRRIVGQALGIPWGRVRVIKPYIGGGFGGKQDTVVEPLVAFLTTKVHGRPVKMELSREESFISSRVRHPFQFRIETGVTKDGTLSFRNLEAISLNGGYASHGQSIANNCGTKFRQQYRQKAIKYSCKTLYTNMPAAGAMRGYGVPQAMFVMESHLDDIARALDMDPVEIRLKNIPETGHKDPLNGIVALSNGLKECLVKGKELIRWDEKKAAQANQTGTKRRGLGVACFNYASGTHPVGLEVAGARIVMNEDGSVQLQVGATEIGQGSDTVFSQMVAETIGIPLSMVHILSEQDTDISPVDLGSYASRQTYITGMAVRKAAEEIKAKVLEYAWGMTDIPAQVMDIVDGWIVYKHNGEKITPLIEIALDAHTDVVHAKPFTADVTNNARVNALAFGCTFVEVEVDILTGKVEILEIYNIHDSGTIVNPTLAEGQVHGGVSMGLGYALYEQMLFDPKTGKPLIHNLLDYKLMTALDTPEIGAHFVNTFEPTGPYGAKALGEPPAITPAPAIRNAILDATGVKFNDLPMTPQRLIAKFQAEGLI</sequence>
<evidence type="ECO:0000313" key="4">
    <source>
        <dbReference type="EMBL" id="MBC9785122.1"/>
    </source>
</evidence>
<dbReference type="Gene3D" id="3.30.365.10">
    <property type="entry name" value="Aldehyde oxidase/xanthine dehydrogenase, molybdopterin binding domain"/>
    <property type="match status" value="4"/>
</dbReference>
<dbReference type="InterPro" id="IPR037165">
    <property type="entry name" value="AldOxase/xan_DH_Mopterin-bd_sf"/>
</dbReference>
<dbReference type="InterPro" id="IPR036856">
    <property type="entry name" value="Ald_Oxase/Xan_DH_a/b_sf"/>
</dbReference>
<dbReference type="PANTHER" id="PTHR11908">
    <property type="entry name" value="XANTHINE DEHYDROGENASE"/>
    <property type="match status" value="1"/>
</dbReference>
<dbReference type="EC" id="1.17.1.4" evidence="4"/>
<evidence type="ECO:0000313" key="5">
    <source>
        <dbReference type="Proteomes" id="UP000617402"/>
    </source>
</evidence>
<dbReference type="SUPFAM" id="SSF54665">
    <property type="entry name" value="CO dehydrogenase molybdoprotein N-domain-like"/>
    <property type="match status" value="1"/>
</dbReference>
<dbReference type="EMBL" id="JACVHF010000011">
    <property type="protein sequence ID" value="MBC9785122.1"/>
    <property type="molecule type" value="Genomic_DNA"/>
</dbReference>
<dbReference type="InterPro" id="IPR016208">
    <property type="entry name" value="Ald_Oxase/xanthine_DH-like"/>
</dbReference>
<dbReference type="Pfam" id="PF01315">
    <property type="entry name" value="Ald_Xan_dh_C"/>
    <property type="match status" value="1"/>
</dbReference>
<protein>
    <submittedName>
        <fullName evidence="4">Xanthine dehydrogenase molybdenum-binding subunit XdhA</fullName>
        <ecNumber evidence="4">1.17.1.4</ecNumber>
    </submittedName>
</protein>
<dbReference type="Proteomes" id="UP000617402">
    <property type="component" value="Unassembled WGS sequence"/>
</dbReference>